<dbReference type="Gene3D" id="3.40.50.10810">
    <property type="entry name" value="Tandem AAA-ATPase domain"/>
    <property type="match status" value="1"/>
</dbReference>
<feature type="region of interest" description="Disordered" evidence="7">
    <location>
        <begin position="143"/>
        <end position="268"/>
    </location>
</feature>
<evidence type="ECO:0000256" key="4">
    <source>
        <dbReference type="ARBA" id="ARBA00022801"/>
    </source>
</evidence>
<dbReference type="PROSITE" id="PS00518">
    <property type="entry name" value="ZF_RING_1"/>
    <property type="match status" value="1"/>
</dbReference>
<dbReference type="PANTHER" id="PTHR45865">
    <property type="entry name" value="E3 UBIQUITIN-PROTEIN LIGASE SHPRH FAMILY MEMBER"/>
    <property type="match status" value="1"/>
</dbReference>
<dbReference type="Pfam" id="PF00176">
    <property type="entry name" value="SNF2-rel_dom"/>
    <property type="match status" value="1"/>
</dbReference>
<keyword evidence="3 6" id="KW-0863">Zinc-finger</keyword>
<evidence type="ECO:0000256" key="2">
    <source>
        <dbReference type="ARBA" id="ARBA00022723"/>
    </source>
</evidence>
<evidence type="ECO:0000259" key="9">
    <source>
        <dbReference type="PROSITE" id="PS51192"/>
    </source>
</evidence>
<sequence length="1909" mass="204507">MSQNNVNVLKSVLEGSGITTTRARQLLSEAGGSVETAVGIYFSSQHGNAAASSRANTPTEQLRAILGPDVPHGQLSTLLREAHNDVQGAVNLFYQRQGKRWPLGLALLAFMQFPLGASGAAPAVGAHPAPEADPIDVEEFDAAQPSVQGTSSATAGGPGQAAASGTEPRRRRTGGRRGRRAGAGRAGAGPGSSAGPGAAQPVLPNGDRMWQPPQRGPLGALARAIAQGSAGARRPRPARRSAGRAPRWQAEDVLAVSGSSDSEDWSPSEEEVEVAAEDMDIETQLARRMEMIDPEGEDDGRIAQHERWRLERGEDLMIPGPSHPMESGPSQSESSEDDSDTDPVVHLYHQRLRRQPVFPIQKLLQRTGVDVEADRLPFRDMRNWEGRLFAANAADVPALLPAAEALKYPVQLGSLTYPLAFIKAMDRKRAAQLHEHKEGPFPIMEPESVWAPFKVQAKKDRKTLDFECALTEDIHTVNIAALMAQCDTSRMGEDLYIEYEAKINLFMAMPEKKPKKAKSKVKASPAIEEEEPKEEIHASLTVSIQLLEGAITAVTLKSLEKDYTGRPAYSALPYLEQPHSCVEMVLNDGEGLTLGPDSDALLNFCDMPMPAQTAAQPGPSTPAAEDKGKALAGTDDEEGRKGSKKSNIDRLLTAGALSRTAPTARAPGSLQTTPRRFQLQGLQWMLDREQKGYALERGHLHLHPAWLQLRTADGQLIYVSVTAPYRITADFVTAPAGGTCGGFLCDEMGLGKTLETLMLVLASQPPKGWAVHDLKKVQRPAAASTAAEPLPIKSTLIVMPANLLQQWQDELALHVKQGSLKWGVYQGQDTSAGVQYDTGDVMTQGGRRSKRPRTTTDASNPLASPVTPLHCSQPDGSTVLLHHCDIVFMTYEALRKELSFQSRSLLLQFGFWRVVLDEAQLVAQSSSVAAVMVSALWRRHAWVVTGTPITSRVDEIQGLLEFLAYEPFYDNKNWSSLVLRKGETGLERLLPLCSLLKGVMLRRTKDDVGGELDLPECVSEDRWLQLSSVERTIYNRTFNALETSVRQSGLLRQKNRNNMEAAARRFKTLGGKLLRQFTELRQQCCHPQIVRRDMWLGKSRLSMRQILTRLILKAFNEYDIAVRAELTARTLQAAVSCDPADAGDSMEPVLRSIELATNMTNNTDLNALLALRLEGGHLPQADLGGPHPFRGSAPGPSSEAAPMAAPEEHTVPVFPAANGNLHGKASLKRTADAAGLDVPQAPTENGSASLPPPGTTAGGPALESVMEASESRGQSAEQTLPAGTGSIVQPDAASEAAQQASAGGAVDVAVGNIAQRLRRNASRSKSPGSEAPERDQAPAASGAQQDRGAAEQPADSCAAVATAAAAGPKPSNGNNPDDGQEHAGPSNLAASAAASLAEGACVAPPESSGQPSAEEKGKQRAAEGSKTPEDEIEAEAKRAATDRLHSWMRLRLEALLLLETVLSEAEGRYEASGASSTAQHHSLAAVQEDLRQVRNASDSLRELLSEDAEGKKKVLALPTLAAPNMRFSRRQRGMEINQDLAAEQELVMQEAHTAQHRQTNQMLKTYAAMSQRVRPRKAAEKGVATAEAVVRERWGALQHLYNQLQSLPENPAADGVQDEATAAALDAVMAEAGRDPAEPSGSGSGAAMVEFAAEESARTCPICLDEASRQTITVCGHHFCSDCIHEAIQGRPECPICRAPLKPGDLFDAATAEEEENQRLLNENIGNYGAKVTALLVELEEMRRADPGAKAVVFSAWGRLLKLVGGALAANGLAHVSLAGAQPDARAAALHRFLTDPDCAVILIVLSTGGGAAGLTLTAAQAVFLMEPAINPGLEAQAAARIHRLGQTKRTKVVRLLAEGTVEAAVLKMQERKLATKSAEEPETAILGQSEVDASTLVNIMNDHPPLPK</sequence>
<dbReference type="InterPro" id="IPR038718">
    <property type="entry name" value="SNF2-like_sf"/>
</dbReference>
<dbReference type="PROSITE" id="PS51192">
    <property type="entry name" value="HELICASE_ATP_BIND_1"/>
    <property type="match status" value="1"/>
</dbReference>
<evidence type="ECO:0000256" key="3">
    <source>
        <dbReference type="ARBA" id="ARBA00022771"/>
    </source>
</evidence>
<accession>A0ABP1FRC8</accession>
<organism evidence="11 12">
    <name type="scientific">Coccomyxa viridis</name>
    <dbReference type="NCBI Taxonomy" id="1274662"/>
    <lineage>
        <taxon>Eukaryota</taxon>
        <taxon>Viridiplantae</taxon>
        <taxon>Chlorophyta</taxon>
        <taxon>core chlorophytes</taxon>
        <taxon>Trebouxiophyceae</taxon>
        <taxon>Trebouxiophyceae incertae sedis</taxon>
        <taxon>Coccomyxaceae</taxon>
        <taxon>Coccomyxa</taxon>
    </lineage>
</organism>
<evidence type="ECO:0000259" key="8">
    <source>
        <dbReference type="PROSITE" id="PS50089"/>
    </source>
</evidence>
<dbReference type="PANTHER" id="PTHR45865:SF1">
    <property type="entry name" value="E3 UBIQUITIN-PROTEIN LIGASE SHPRH"/>
    <property type="match status" value="1"/>
</dbReference>
<dbReference type="InterPro" id="IPR017907">
    <property type="entry name" value="Znf_RING_CS"/>
</dbReference>
<dbReference type="Proteomes" id="UP001497392">
    <property type="component" value="Unassembled WGS sequence"/>
</dbReference>
<dbReference type="Pfam" id="PF00271">
    <property type="entry name" value="Helicase_C"/>
    <property type="match status" value="1"/>
</dbReference>
<dbReference type="PROSITE" id="PS50089">
    <property type="entry name" value="ZF_RING_2"/>
    <property type="match status" value="1"/>
</dbReference>
<dbReference type="Pfam" id="PF13923">
    <property type="entry name" value="zf-C3HC4_2"/>
    <property type="match status" value="1"/>
</dbReference>
<dbReference type="InterPro" id="IPR027417">
    <property type="entry name" value="P-loop_NTPase"/>
</dbReference>
<keyword evidence="12" id="KW-1185">Reference proteome</keyword>
<feature type="domain" description="Helicase ATP-binding" evidence="9">
    <location>
        <begin position="733"/>
        <end position="966"/>
    </location>
</feature>
<dbReference type="PROSITE" id="PS51194">
    <property type="entry name" value="HELICASE_CTER"/>
    <property type="match status" value="1"/>
</dbReference>
<dbReference type="SMART" id="SM00490">
    <property type="entry name" value="HELICc"/>
    <property type="match status" value="1"/>
</dbReference>
<evidence type="ECO:0000259" key="10">
    <source>
        <dbReference type="PROSITE" id="PS51194"/>
    </source>
</evidence>
<evidence type="ECO:0000256" key="6">
    <source>
        <dbReference type="PROSITE-ProRule" id="PRU00175"/>
    </source>
</evidence>
<comment type="similarity">
    <text evidence="1">Belongs to the SNF2/RAD54 helicase family. RAD16 subfamily.</text>
</comment>
<evidence type="ECO:0000313" key="11">
    <source>
        <dbReference type="EMBL" id="CAL5221496.1"/>
    </source>
</evidence>
<feature type="region of interest" description="Disordered" evidence="7">
    <location>
        <begin position="1179"/>
        <end position="1206"/>
    </location>
</feature>
<proteinExistence type="inferred from homology"/>
<evidence type="ECO:0000256" key="1">
    <source>
        <dbReference type="ARBA" id="ARBA00008438"/>
    </source>
</evidence>
<keyword evidence="5" id="KW-0862">Zinc</keyword>
<evidence type="ECO:0000256" key="5">
    <source>
        <dbReference type="ARBA" id="ARBA00022833"/>
    </source>
</evidence>
<feature type="compositionally biased region" description="Gly residues" evidence="7">
    <location>
        <begin position="184"/>
        <end position="194"/>
    </location>
</feature>
<feature type="compositionally biased region" description="Low complexity" evidence="7">
    <location>
        <begin position="1191"/>
        <end position="1205"/>
    </location>
</feature>
<feature type="region of interest" description="Disordered" evidence="7">
    <location>
        <begin position="1237"/>
        <end position="1287"/>
    </location>
</feature>
<dbReference type="InterPro" id="IPR001841">
    <property type="entry name" value="Znf_RING"/>
</dbReference>
<dbReference type="SMART" id="SM00487">
    <property type="entry name" value="DEXDc"/>
    <property type="match status" value="1"/>
</dbReference>
<comment type="caution">
    <text evidence="11">The sequence shown here is derived from an EMBL/GenBank/DDBJ whole genome shotgun (WGS) entry which is preliminary data.</text>
</comment>
<dbReference type="InterPro" id="IPR013083">
    <property type="entry name" value="Znf_RING/FYVE/PHD"/>
</dbReference>
<feature type="region of interest" description="Disordered" evidence="7">
    <location>
        <begin position="610"/>
        <end position="648"/>
    </location>
</feature>
<dbReference type="InterPro" id="IPR000330">
    <property type="entry name" value="SNF2_N"/>
</dbReference>
<evidence type="ECO:0000256" key="7">
    <source>
        <dbReference type="SAM" id="MobiDB-lite"/>
    </source>
</evidence>
<dbReference type="EMBL" id="CAXHTA020000005">
    <property type="protein sequence ID" value="CAL5221496.1"/>
    <property type="molecule type" value="Genomic_DNA"/>
</dbReference>
<dbReference type="InterPro" id="IPR014001">
    <property type="entry name" value="Helicase_ATP-bd"/>
</dbReference>
<dbReference type="InterPro" id="IPR001650">
    <property type="entry name" value="Helicase_C-like"/>
</dbReference>
<dbReference type="Gene3D" id="3.30.40.10">
    <property type="entry name" value="Zinc/RING finger domain, C3HC4 (zinc finger)"/>
    <property type="match status" value="1"/>
</dbReference>
<dbReference type="SUPFAM" id="SSF52540">
    <property type="entry name" value="P-loop containing nucleoside triphosphate hydrolases"/>
    <property type="match status" value="2"/>
</dbReference>
<keyword evidence="4" id="KW-0378">Hydrolase</keyword>
<feature type="compositionally biased region" description="Basic and acidic residues" evidence="7">
    <location>
        <begin position="1413"/>
        <end position="1437"/>
    </location>
</feature>
<feature type="region of interest" description="Disordered" evidence="7">
    <location>
        <begin position="1318"/>
        <end position="1437"/>
    </location>
</feature>
<dbReference type="Gene3D" id="3.40.50.300">
    <property type="entry name" value="P-loop containing nucleotide triphosphate hydrolases"/>
    <property type="match status" value="1"/>
</dbReference>
<evidence type="ECO:0000313" key="12">
    <source>
        <dbReference type="Proteomes" id="UP001497392"/>
    </source>
</evidence>
<dbReference type="SMART" id="SM00184">
    <property type="entry name" value="RING"/>
    <property type="match status" value="1"/>
</dbReference>
<feature type="compositionally biased region" description="Low complexity" evidence="7">
    <location>
        <begin position="1388"/>
        <end position="1397"/>
    </location>
</feature>
<gene>
    <name evidence="11" type="primary">g3699</name>
    <name evidence="11" type="ORF">VP750_LOCUS3155</name>
</gene>
<feature type="domain" description="Helicase C-terminal" evidence="10">
    <location>
        <begin position="1731"/>
        <end position="1890"/>
    </location>
</feature>
<keyword evidence="2" id="KW-0479">Metal-binding</keyword>
<dbReference type="InterPro" id="IPR052583">
    <property type="entry name" value="ATP-helicase/E3_Ub-Ligase"/>
</dbReference>
<feature type="region of interest" description="Disordered" evidence="7">
    <location>
        <begin position="315"/>
        <end position="342"/>
    </location>
</feature>
<feature type="compositionally biased region" description="Basic residues" evidence="7">
    <location>
        <begin position="169"/>
        <end position="182"/>
    </location>
</feature>
<feature type="compositionally biased region" description="Polar residues" evidence="7">
    <location>
        <begin position="145"/>
        <end position="154"/>
    </location>
</feature>
<reference evidence="11 12" key="1">
    <citation type="submission" date="2024-06" db="EMBL/GenBank/DDBJ databases">
        <authorList>
            <person name="Kraege A."/>
            <person name="Thomma B."/>
        </authorList>
    </citation>
    <scope>NUCLEOTIDE SEQUENCE [LARGE SCALE GENOMIC DNA]</scope>
</reference>
<feature type="region of interest" description="Disordered" evidence="7">
    <location>
        <begin position="836"/>
        <end position="868"/>
    </location>
</feature>
<feature type="domain" description="RING-type" evidence="8">
    <location>
        <begin position="1660"/>
        <end position="1698"/>
    </location>
</feature>
<feature type="compositionally biased region" description="Low complexity" evidence="7">
    <location>
        <begin position="1354"/>
        <end position="1366"/>
    </location>
</feature>
<protein>
    <submittedName>
        <fullName evidence="11">G3699 protein</fullName>
    </submittedName>
</protein>
<name>A0ABP1FRC8_9CHLO</name>
<feature type="compositionally biased region" description="Basic residues" evidence="7">
    <location>
        <begin position="233"/>
        <end position="242"/>
    </location>
</feature>
<dbReference type="CDD" id="cd18793">
    <property type="entry name" value="SF2_C_SNF"/>
    <property type="match status" value="1"/>
</dbReference>
<dbReference type="SUPFAM" id="SSF57850">
    <property type="entry name" value="RING/U-box"/>
    <property type="match status" value="1"/>
</dbReference>
<dbReference type="InterPro" id="IPR049730">
    <property type="entry name" value="SNF2/RAD54-like_C"/>
</dbReference>